<proteinExistence type="predicted"/>
<accession>A0A8E6EZJ6</accession>
<dbReference type="AlphaFoldDB" id="A0A8E6EZJ6"/>
<reference evidence="1" key="1">
    <citation type="submission" date="2021-05" db="EMBL/GenBank/DDBJ databases">
        <title>Complete genome sequence of the cellulolytic planctomycete Telmatocola sphagniphila SP2T and characterization of the first cellulase from planctomycetes.</title>
        <authorList>
            <person name="Rakitin A.L."/>
            <person name="Beletsky A.V."/>
            <person name="Naumoff D.G."/>
            <person name="Kulichevskaya I.S."/>
            <person name="Mardanov A.V."/>
            <person name="Ravin N.V."/>
            <person name="Dedysh S.N."/>
        </authorList>
    </citation>
    <scope>NUCLEOTIDE SEQUENCE</scope>
    <source>
        <strain evidence="1">SP2T</strain>
    </source>
</reference>
<dbReference type="Proteomes" id="UP000676194">
    <property type="component" value="Chromosome"/>
</dbReference>
<dbReference type="KEGG" id="tsph:KIH39_07900"/>
<evidence type="ECO:0000313" key="1">
    <source>
        <dbReference type="EMBL" id="QVL33818.1"/>
    </source>
</evidence>
<name>A0A8E6EZJ6_9BACT</name>
<protein>
    <submittedName>
        <fullName evidence="1">Uncharacterized protein</fullName>
    </submittedName>
</protein>
<evidence type="ECO:0000313" key="2">
    <source>
        <dbReference type="Proteomes" id="UP000676194"/>
    </source>
</evidence>
<organism evidence="1 2">
    <name type="scientific">Telmatocola sphagniphila</name>
    <dbReference type="NCBI Taxonomy" id="1123043"/>
    <lineage>
        <taxon>Bacteria</taxon>
        <taxon>Pseudomonadati</taxon>
        <taxon>Planctomycetota</taxon>
        <taxon>Planctomycetia</taxon>
        <taxon>Gemmatales</taxon>
        <taxon>Gemmataceae</taxon>
    </lineage>
</organism>
<dbReference type="InterPro" id="IPR027417">
    <property type="entry name" value="P-loop_NTPase"/>
</dbReference>
<dbReference type="EMBL" id="CP074694">
    <property type="protein sequence ID" value="QVL33818.1"/>
    <property type="molecule type" value="Genomic_DNA"/>
</dbReference>
<gene>
    <name evidence="1" type="ORF">KIH39_07900</name>
</gene>
<dbReference type="Gene3D" id="3.40.50.300">
    <property type="entry name" value="P-loop containing nucleotide triphosphate hydrolases"/>
    <property type="match status" value="1"/>
</dbReference>
<dbReference type="RefSeq" id="WP_213498800.1">
    <property type="nucleotide sequence ID" value="NZ_CP074694.1"/>
</dbReference>
<sequence length="81" mass="9454">MLPLYLGYIPMMVTLLRDPISRALSHINHVQRDPNHPQHEAARNLSLLEYCRHPDLRRTIDNTQSRYLASLCFAEALMTRP</sequence>
<keyword evidence="2" id="KW-1185">Reference proteome</keyword>